<dbReference type="RefSeq" id="WP_008481404.1">
    <property type="nucleotide sequence ID" value="NZ_CAGS01000608.1"/>
</dbReference>
<proteinExistence type="predicted"/>
<keyword evidence="3" id="KW-1185">Reference proteome</keyword>
<evidence type="ECO:0000313" key="2">
    <source>
        <dbReference type="EMBL" id="CCF85984.1"/>
    </source>
</evidence>
<gene>
    <name evidence="2" type="ORF">NITHO_6460004</name>
</gene>
<feature type="compositionally biased region" description="Pro residues" evidence="1">
    <location>
        <begin position="69"/>
        <end position="81"/>
    </location>
</feature>
<feature type="compositionally biased region" description="Low complexity" evidence="1">
    <location>
        <begin position="88"/>
        <end position="103"/>
    </location>
</feature>
<dbReference type="EMBL" id="CAGS01000608">
    <property type="protein sequence ID" value="CCF85984.1"/>
    <property type="molecule type" value="Genomic_DNA"/>
</dbReference>
<evidence type="ECO:0000256" key="1">
    <source>
        <dbReference type="SAM" id="MobiDB-lite"/>
    </source>
</evidence>
<organism evidence="2 3">
    <name type="scientific">Nitrolancea hollandica Lb</name>
    <dbReference type="NCBI Taxonomy" id="1129897"/>
    <lineage>
        <taxon>Bacteria</taxon>
        <taxon>Pseudomonadati</taxon>
        <taxon>Thermomicrobiota</taxon>
        <taxon>Thermomicrobia</taxon>
        <taxon>Sphaerobacterales</taxon>
        <taxon>Sphaerobacterineae</taxon>
        <taxon>Sphaerobacteraceae</taxon>
        <taxon>Nitrolancea</taxon>
    </lineage>
</organism>
<comment type="caution">
    <text evidence="2">The sequence shown here is derived from an EMBL/GenBank/DDBJ whole genome shotgun (WGS) entry which is preliminary data.</text>
</comment>
<name>I4EMS1_9BACT</name>
<accession>I4EMS1</accession>
<dbReference type="Proteomes" id="UP000004221">
    <property type="component" value="Unassembled WGS sequence"/>
</dbReference>
<reference evidence="2 3" key="1">
    <citation type="journal article" date="2012" name="ISME J.">
        <title>Nitrification expanded: discovery, physiology and genomics of a nitrite-oxidizing bacterium from the phylum Chloroflexi.</title>
        <authorList>
            <person name="Sorokin D.Y."/>
            <person name="Lucker S."/>
            <person name="Vejmelkova D."/>
            <person name="Kostrikina N.A."/>
            <person name="Kleerebezem R."/>
            <person name="Rijpstra W.I."/>
            <person name="Damste J.S."/>
            <person name="Le Paslier D."/>
            <person name="Muyzer G."/>
            <person name="Wagner M."/>
            <person name="van Loosdrecht M.C."/>
            <person name="Daims H."/>
        </authorList>
    </citation>
    <scope>NUCLEOTIDE SEQUENCE [LARGE SCALE GENOMIC DNA]</scope>
    <source>
        <strain evidence="3">none</strain>
    </source>
</reference>
<evidence type="ECO:0000313" key="3">
    <source>
        <dbReference type="Proteomes" id="UP000004221"/>
    </source>
</evidence>
<protein>
    <submittedName>
        <fullName evidence="2">Uncharacterized protein</fullName>
    </submittedName>
</protein>
<sequence>MRTWWLSIARRSRLLAGLSLLVLATFGLLAAMPSGSLDDLAAVPFRTECGYLKILPWRNLDPHMVIPRPFPSRPSAMPEPSPSQHEVGIGTPGSTSGSIPEPGAARASYPPNCHPMPKIVPIAPAAP</sequence>
<feature type="region of interest" description="Disordered" evidence="1">
    <location>
        <begin position="69"/>
        <end position="115"/>
    </location>
</feature>
<dbReference type="AlphaFoldDB" id="I4EMS1"/>